<keyword evidence="7 11" id="KW-0735">Signal-anchor</keyword>
<evidence type="ECO:0000256" key="1">
    <source>
        <dbReference type="ARBA" id="ARBA00004007"/>
    </source>
</evidence>
<keyword evidence="11" id="KW-0997">Cell inner membrane</keyword>
<keyword evidence="5 11" id="KW-1003">Cell membrane</keyword>
<dbReference type="InterPro" id="IPR007533">
    <property type="entry name" value="Cyt_c_oxidase_assmbl_CtaG"/>
</dbReference>
<keyword evidence="9 11" id="KW-0186">Copper</keyword>
<keyword evidence="8 11" id="KW-1133">Transmembrane helix</keyword>
<evidence type="ECO:0000256" key="3">
    <source>
        <dbReference type="ARBA" id="ARBA00009620"/>
    </source>
</evidence>
<evidence type="ECO:0000256" key="4">
    <source>
        <dbReference type="ARBA" id="ARBA00015384"/>
    </source>
</evidence>
<dbReference type="SUPFAM" id="SSF110111">
    <property type="entry name" value="Ctag/Cox11"/>
    <property type="match status" value="1"/>
</dbReference>
<dbReference type="PANTHER" id="PTHR21320:SF3">
    <property type="entry name" value="CYTOCHROME C OXIDASE ASSEMBLY PROTEIN COX11, MITOCHONDRIAL-RELATED"/>
    <property type="match status" value="1"/>
</dbReference>
<gene>
    <name evidence="11" type="primary">ctaG</name>
    <name evidence="12" type="ORF">ACFSCT_12945</name>
</gene>
<evidence type="ECO:0000313" key="12">
    <source>
        <dbReference type="EMBL" id="MFD1882623.1"/>
    </source>
</evidence>
<dbReference type="NCBIfam" id="NF003465">
    <property type="entry name" value="PRK05089.1"/>
    <property type="match status" value="1"/>
</dbReference>
<dbReference type="RefSeq" id="WP_379143360.1">
    <property type="nucleotide sequence ID" value="NZ_JBHUEN010000043.1"/>
</dbReference>
<evidence type="ECO:0000256" key="6">
    <source>
        <dbReference type="ARBA" id="ARBA00022692"/>
    </source>
</evidence>
<name>A0ABW4R9M2_9RHOB</name>
<dbReference type="Pfam" id="PF04442">
    <property type="entry name" value="CtaG_Cox11"/>
    <property type="match status" value="1"/>
</dbReference>
<evidence type="ECO:0000256" key="2">
    <source>
        <dbReference type="ARBA" id="ARBA00004382"/>
    </source>
</evidence>
<evidence type="ECO:0000256" key="11">
    <source>
        <dbReference type="HAMAP-Rule" id="MF_00155"/>
    </source>
</evidence>
<evidence type="ECO:0000313" key="13">
    <source>
        <dbReference type="Proteomes" id="UP001597213"/>
    </source>
</evidence>
<evidence type="ECO:0000256" key="5">
    <source>
        <dbReference type="ARBA" id="ARBA00022475"/>
    </source>
</evidence>
<evidence type="ECO:0000256" key="10">
    <source>
        <dbReference type="ARBA" id="ARBA00023136"/>
    </source>
</evidence>
<evidence type="ECO:0000256" key="7">
    <source>
        <dbReference type="ARBA" id="ARBA00022968"/>
    </source>
</evidence>
<comment type="function">
    <text evidence="1 11">Exerts its effect at some terminal stage of cytochrome c oxidase synthesis, probably by being involved in the insertion of the copper B into subunit I.</text>
</comment>
<dbReference type="EMBL" id="JBHUEN010000043">
    <property type="protein sequence ID" value="MFD1882623.1"/>
    <property type="molecule type" value="Genomic_DNA"/>
</dbReference>
<comment type="similarity">
    <text evidence="3 11">Belongs to the COX11/CtaG family.</text>
</comment>
<feature type="topological domain" description="Cytoplasmic" evidence="11">
    <location>
        <begin position="1"/>
        <end position="7"/>
    </location>
</feature>
<dbReference type="InterPro" id="IPR023471">
    <property type="entry name" value="CtaG/Cox11_dom_sf"/>
</dbReference>
<reference evidence="13" key="1">
    <citation type="journal article" date="2019" name="Int. J. Syst. Evol. Microbiol.">
        <title>The Global Catalogue of Microorganisms (GCM) 10K type strain sequencing project: providing services to taxonomists for standard genome sequencing and annotation.</title>
        <authorList>
            <consortium name="The Broad Institute Genomics Platform"/>
            <consortium name="The Broad Institute Genome Sequencing Center for Infectious Disease"/>
            <person name="Wu L."/>
            <person name="Ma J."/>
        </authorList>
    </citation>
    <scope>NUCLEOTIDE SEQUENCE [LARGE SCALE GENOMIC DNA]</scope>
    <source>
        <strain evidence="13">CCUG 56029</strain>
    </source>
</reference>
<comment type="subcellular location">
    <subcellularLocation>
        <location evidence="2 11">Cell inner membrane</location>
        <topology evidence="2 11">Single-pass type II membrane protein</topology>
        <orientation evidence="2 11">Periplasmic side</orientation>
    </subcellularLocation>
</comment>
<feature type="topological domain" description="Periplasmic" evidence="11">
    <location>
        <begin position="30"/>
        <end position="194"/>
    </location>
</feature>
<dbReference type="PANTHER" id="PTHR21320">
    <property type="entry name" value="CYTOCHROME C OXIDASE ASSEMBLY PROTEIN COX11-RELATED"/>
    <property type="match status" value="1"/>
</dbReference>
<keyword evidence="10 11" id="KW-0472">Membrane</keyword>
<organism evidence="12 13">
    <name type="scientific">Paracoccus pacificus</name>
    <dbReference type="NCBI Taxonomy" id="1463598"/>
    <lineage>
        <taxon>Bacteria</taxon>
        <taxon>Pseudomonadati</taxon>
        <taxon>Pseudomonadota</taxon>
        <taxon>Alphaproteobacteria</taxon>
        <taxon>Rhodobacterales</taxon>
        <taxon>Paracoccaceae</taxon>
        <taxon>Paracoccus</taxon>
    </lineage>
</organism>
<keyword evidence="13" id="KW-1185">Reference proteome</keyword>
<accession>A0ABW4R9M2</accession>
<dbReference type="Gene3D" id="2.60.370.10">
    <property type="entry name" value="Ctag/Cox11"/>
    <property type="match status" value="1"/>
</dbReference>
<comment type="caution">
    <text evidence="12">The sequence shown here is derived from an EMBL/GenBank/DDBJ whole genome shotgun (WGS) entry which is preliminary data.</text>
</comment>
<protein>
    <recommendedName>
        <fullName evidence="4 11">Cytochrome c oxidase assembly protein CtaG</fullName>
    </recommendedName>
</protein>
<proteinExistence type="inferred from homology"/>
<keyword evidence="6 11" id="KW-0812">Transmembrane</keyword>
<sequence length="194" mass="21758">MSADNARNRRTVVWLLAVVVLMGAGAWAAVPFYNWFCKVTGFAGTPQRVDTASDKILDEYVTVRFDANIDGDLRWTFRPMQQSMKVRIGETGLAFYEAVNLTDEPLTGRASYNVAPDQAGGYFDKIDCFCFTEQTLKPRQRVDMPVSFFVDPEIVNDADARGIRDITLSYTFHLFEKPASSQAALDVKPTATYN</sequence>
<evidence type="ECO:0000256" key="8">
    <source>
        <dbReference type="ARBA" id="ARBA00022989"/>
    </source>
</evidence>
<dbReference type="PIRSF" id="PIRSF005413">
    <property type="entry name" value="COX11"/>
    <property type="match status" value="1"/>
</dbReference>
<evidence type="ECO:0000256" key="9">
    <source>
        <dbReference type="ARBA" id="ARBA00023008"/>
    </source>
</evidence>
<dbReference type="Proteomes" id="UP001597213">
    <property type="component" value="Unassembled WGS sequence"/>
</dbReference>
<dbReference type="HAMAP" id="MF_00155">
    <property type="entry name" value="CtaG"/>
    <property type="match status" value="1"/>
</dbReference>